<reference evidence="2" key="1">
    <citation type="submission" date="2017-02" db="UniProtKB">
        <authorList>
            <consortium name="WormBaseParasite"/>
        </authorList>
    </citation>
    <scope>IDENTIFICATION</scope>
</reference>
<evidence type="ECO:0000313" key="2">
    <source>
        <dbReference type="WBParaSite" id="ALUE_0000542701-mRNA-1"/>
    </source>
</evidence>
<protein>
    <submittedName>
        <fullName evidence="2">Uncharacterized protein</fullName>
    </submittedName>
</protein>
<dbReference type="Proteomes" id="UP000036681">
    <property type="component" value="Unplaced"/>
</dbReference>
<name>A0A0M3HSH9_ASCLU</name>
<evidence type="ECO:0000313" key="1">
    <source>
        <dbReference type="Proteomes" id="UP000036681"/>
    </source>
</evidence>
<dbReference type="AlphaFoldDB" id="A0A0M3HSH9"/>
<proteinExistence type="predicted"/>
<organism evidence="1 2">
    <name type="scientific">Ascaris lumbricoides</name>
    <name type="common">Giant roundworm</name>
    <dbReference type="NCBI Taxonomy" id="6252"/>
    <lineage>
        <taxon>Eukaryota</taxon>
        <taxon>Metazoa</taxon>
        <taxon>Ecdysozoa</taxon>
        <taxon>Nematoda</taxon>
        <taxon>Chromadorea</taxon>
        <taxon>Rhabditida</taxon>
        <taxon>Spirurina</taxon>
        <taxon>Ascaridomorpha</taxon>
        <taxon>Ascaridoidea</taxon>
        <taxon>Ascarididae</taxon>
        <taxon>Ascaris</taxon>
    </lineage>
</organism>
<keyword evidence="1" id="KW-1185">Reference proteome</keyword>
<sequence length="111" mass="12845">MRIPIVEGTCSFCESGKSNWKSSKDGTKQRTRNTFVILANSDFDRHAALDDQYMHVSKLAQIMRTQVNNIWAYYIVTSDCRRLLRFLAFVCIPLISIERSEHRCHAKDSTT</sequence>
<dbReference type="WBParaSite" id="ALUE_0000542701-mRNA-1">
    <property type="protein sequence ID" value="ALUE_0000542701-mRNA-1"/>
    <property type="gene ID" value="ALUE_0000542701"/>
</dbReference>
<accession>A0A0M3HSH9</accession>